<sequence>MANVTVNVVAMRGGYNLRKQVNHGDTVVFTLGTASVVPSASITFPKGTCFTESGPFQLGLDNVMTHELTVSDTANKGVYLFEVRIPGDSPSEEPPSGRKNGGIEVISAPPVEGRP</sequence>
<evidence type="ECO:0000256" key="1">
    <source>
        <dbReference type="SAM" id="MobiDB-lite"/>
    </source>
</evidence>
<keyword evidence="3" id="KW-1185">Reference proteome</keyword>
<dbReference type="RefSeq" id="WP_207052514.1">
    <property type="nucleotide sequence ID" value="NZ_JAFIMU010000007.1"/>
</dbReference>
<comment type="caution">
    <text evidence="2">The sequence shown here is derived from an EMBL/GenBank/DDBJ whole genome shotgun (WGS) entry which is preliminary data.</text>
</comment>
<feature type="region of interest" description="Disordered" evidence="1">
    <location>
        <begin position="85"/>
        <end position="115"/>
    </location>
</feature>
<dbReference type="EMBL" id="JAFIMU010000007">
    <property type="protein sequence ID" value="MBN8229338.1"/>
    <property type="molecule type" value="Genomic_DNA"/>
</dbReference>
<reference evidence="2 3" key="1">
    <citation type="submission" date="2021-02" db="EMBL/GenBank/DDBJ databases">
        <title>De Novo genome assembly of isolated myxobacteria.</title>
        <authorList>
            <person name="Stevens D.C."/>
        </authorList>
    </citation>
    <scope>NUCLEOTIDE SEQUENCE [LARGE SCALE GENOMIC DNA]</scope>
    <source>
        <strain evidence="2 3">ATCC 29039</strain>
    </source>
</reference>
<accession>A0ABS3DCK2</accession>
<organism evidence="2 3">
    <name type="scientific">Corallococcus macrosporus</name>
    <dbReference type="NCBI Taxonomy" id="35"/>
    <lineage>
        <taxon>Bacteria</taxon>
        <taxon>Pseudomonadati</taxon>
        <taxon>Myxococcota</taxon>
        <taxon>Myxococcia</taxon>
        <taxon>Myxococcales</taxon>
        <taxon>Cystobacterineae</taxon>
        <taxon>Myxococcaceae</taxon>
        <taxon>Corallococcus</taxon>
    </lineage>
</organism>
<name>A0ABS3DCK2_9BACT</name>
<proteinExistence type="predicted"/>
<evidence type="ECO:0000313" key="2">
    <source>
        <dbReference type="EMBL" id="MBN8229338.1"/>
    </source>
</evidence>
<evidence type="ECO:0000313" key="3">
    <source>
        <dbReference type="Proteomes" id="UP000664052"/>
    </source>
</evidence>
<gene>
    <name evidence="2" type="ORF">JYK02_17655</name>
</gene>
<protein>
    <submittedName>
        <fullName evidence="2">Uncharacterized protein</fullName>
    </submittedName>
</protein>
<dbReference type="Proteomes" id="UP000664052">
    <property type="component" value="Unassembled WGS sequence"/>
</dbReference>